<dbReference type="Proteomes" id="UP000515960">
    <property type="component" value="Chromosome"/>
</dbReference>
<gene>
    <name evidence="5" type="ORF">H8790_11685</name>
</gene>
<proteinExistence type="predicted"/>
<dbReference type="Pfam" id="PF00392">
    <property type="entry name" value="GntR"/>
    <property type="match status" value="2"/>
</dbReference>
<evidence type="ECO:0000313" key="6">
    <source>
        <dbReference type="Proteomes" id="UP000515960"/>
    </source>
</evidence>
<dbReference type="SMART" id="SM00345">
    <property type="entry name" value="HTH_GNTR"/>
    <property type="match status" value="2"/>
</dbReference>
<dbReference type="InterPro" id="IPR050679">
    <property type="entry name" value="Bact_HTH_transcr_reg"/>
</dbReference>
<name>A0A7G9B3F8_9FIRM</name>
<dbReference type="AlphaFoldDB" id="A0A7G9B3F8"/>
<evidence type="ECO:0000259" key="4">
    <source>
        <dbReference type="PROSITE" id="PS50949"/>
    </source>
</evidence>
<dbReference type="KEGG" id="ohi:H8790_11685"/>
<dbReference type="PANTHER" id="PTHR44846">
    <property type="entry name" value="MANNOSYL-D-GLYCERATE TRANSPORT/METABOLISM SYSTEM REPRESSOR MNGR-RELATED"/>
    <property type="match status" value="1"/>
</dbReference>
<keyword evidence="1" id="KW-0805">Transcription regulation</keyword>
<keyword evidence="6" id="KW-1185">Reference proteome</keyword>
<reference evidence="5 6" key="1">
    <citation type="submission" date="2020-08" db="EMBL/GenBank/DDBJ databases">
        <authorList>
            <person name="Liu C."/>
            <person name="Sun Q."/>
        </authorList>
    </citation>
    <scope>NUCLEOTIDE SEQUENCE [LARGE SCALE GENOMIC DNA]</scope>
    <source>
        <strain evidence="5 6">NSJ-62</strain>
    </source>
</reference>
<dbReference type="GO" id="GO:0003700">
    <property type="term" value="F:DNA-binding transcription factor activity"/>
    <property type="evidence" value="ECO:0007669"/>
    <property type="project" value="InterPro"/>
</dbReference>
<keyword evidence="2" id="KW-0238">DNA-binding</keyword>
<dbReference type="InterPro" id="IPR000524">
    <property type="entry name" value="Tscrpt_reg_HTH_GntR"/>
</dbReference>
<dbReference type="EMBL" id="CP060490">
    <property type="protein sequence ID" value="QNL44089.1"/>
    <property type="molecule type" value="Genomic_DNA"/>
</dbReference>
<accession>A0A7G9B3F8</accession>
<dbReference type="SUPFAM" id="SSF46785">
    <property type="entry name" value="Winged helix' DNA-binding domain"/>
    <property type="match status" value="2"/>
</dbReference>
<dbReference type="GO" id="GO:0045892">
    <property type="term" value="P:negative regulation of DNA-templated transcription"/>
    <property type="evidence" value="ECO:0007669"/>
    <property type="project" value="TreeGrafter"/>
</dbReference>
<organism evidence="5 6">
    <name type="scientific">Oscillibacter hominis</name>
    <dbReference type="NCBI Taxonomy" id="2763056"/>
    <lineage>
        <taxon>Bacteria</taxon>
        <taxon>Bacillati</taxon>
        <taxon>Bacillota</taxon>
        <taxon>Clostridia</taxon>
        <taxon>Eubacteriales</taxon>
        <taxon>Oscillospiraceae</taxon>
        <taxon>Oscillibacter</taxon>
    </lineage>
</organism>
<protein>
    <submittedName>
        <fullName evidence="5">GntR family transcriptional regulator</fullName>
    </submittedName>
</protein>
<feature type="domain" description="HTH gntR-type" evidence="4">
    <location>
        <begin position="3"/>
        <end position="71"/>
    </location>
</feature>
<feature type="domain" description="HTH gntR-type" evidence="4">
    <location>
        <begin position="242"/>
        <end position="310"/>
    </location>
</feature>
<evidence type="ECO:0000256" key="1">
    <source>
        <dbReference type="ARBA" id="ARBA00023015"/>
    </source>
</evidence>
<dbReference type="GO" id="GO:0003677">
    <property type="term" value="F:DNA binding"/>
    <property type="evidence" value="ECO:0007669"/>
    <property type="project" value="UniProtKB-KW"/>
</dbReference>
<dbReference type="InterPro" id="IPR036390">
    <property type="entry name" value="WH_DNA-bd_sf"/>
</dbReference>
<dbReference type="InterPro" id="IPR036388">
    <property type="entry name" value="WH-like_DNA-bd_sf"/>
</dbReference>
<evidence type="ECO:0000313" key="5">
    <source>
        <dbReference type="EMBL" id="QNL44089.1"/>
    </source>
</evidence>
<dbReference type="PROSITE" id="PS50949">
    <property type="entry name" value="HTH_GNTR"/>
    <property type="match status" value="2"/>
</dbReference>
<dbReference type="PANTHER" id="PTHR44846:SF17">
    <property type="entry name" value="GNTR-FAMILY TRANSCRIPTIONAL REGULATOR"/>
    <property type="match status" value="1"/>
</dbReference>
<evidence type="ECO:0000256" key="2">
    <source>
        <dbReference type="ARBA" id="ARBA00023125"/>
    </source>
</evidence>
<sequence>MERGKYNLIYEYYKCHILFGHLRKGEFLPTIEQIGGTFQVAPQTVRNALRKLQQDHLIDVSPGRHTLVVHETTPEETLQVTRQYYLARKEAIGTVYQVTDLLLTPVFRAGAQKLTDYELHEILRVCRQKNAGIVSISMFCCNRMLNAVQNQLIRSLFADMVSFFQFPYITSFDEETSEEYQECHRNLIASCEALDRGGVFRAFMGLQSITQQVLQGFIDDTSQTAAVPDQISFHWQTYRDRPQHCHTLAARIIYGLIKGKYAEGEMLPSYENMALEFAVSVNTARRTVGLLRDMGLIHSINGVGNQVQFSAPNWEKLRRPSIQKNVLMAKESIELLLLTAEEIISRDLLRLDETRTRDLKNLLADSKGLCGLEAIVLVTEYILVLHPVTAFFETYGKLLEFLLFTYPFLSEQQSTMGAGPSAPIEKLTRAIDAEDSDLFAQGYMELLREVGAKIEHTANFLQKRS</sequence>
<dbReference type="Gene3D" id="1.10.10.10">
    <property type="entry name" value="Winged helix-like DNA-binding domain superfamily/Winged helix DNA-binding domain"/>
    <property type="match status" value="2"/>
</dbReference>
<evidence type="ECO:0000256" key="3">
    <source>
        <dbReference type="ARBA" id="ARBA00023163"/>
    </source>
</evidence>
<keyword evidence="3" id="KW-0804">Transcription</keyword>
<dbReference type="RefSeq" id="WP_187332690.1">
    <property type="nucleotide sequence ID" value="NZ_CP060490.1"/>
</dbReference>